<organism evidence="2 3">
    <name type="scientific">Trifolium medium</name>
    <dbReference type="NCBI Taxonomy" id="97028"/>
    <lineage>
        <taxon>Eukaryota</taxon>
        <taxon>Viridiplantae</taxon>
        <taxon>Streptophyta</taxon>
        <taxon>Embryophyta</taxon>
        <taxon>Tracheophyta</taxon>
        <taxon>Spermatophyta</taxon>
        <taxon>Magnoliopsida</taxon>
        <taxon>eudicotyledons</taxon>
        <taxon>Gunneridae</taxon>
        <taxon>Pentapetalae</taxon>
        <taxon>rosids</taxon>
        <taxon>fabids</taxon>
        <taxon>Fabales</taxon>
        <taxon>Fabaceae</taxon>
        <taxon>Papilionoideae</taxon>
        <taxon>50 kb inversion clade</taxon>
        <taxon>NPAAA clade</taxon>
        <taxon>Hologalegina</taxon>
        <taxon>IRL clade</taxon>
        <taxon>Trifolieae</taxon>
        <taxon>Trifolium</taxon>
    </lineage>
</organism>
<evidence type="ECO:0000256" key="1">
    <source>
        <dbReference type="SAM" id="MobiDB-lite"/>
    </source>
</evidence>
<feature type="region of interest" description="Disordered" evidence="1">
    <location>
        <begin position="1"/>
        <end position="33"/>
    </location>
</feature>
<comment type="caution">
    <text evidence="2">The sequence shown here is derived from an EMBL/GenBank/DDBJ whole genome shotgun (WGS) entry which is preliminary data.</text>
</comment>
<dbReference type="Proteomes" id="UP000265520">
    <property type="component" value="Unassembled WGS sequence"/>
</dbReference>
<accession>A0A392NYC5</accession>
<evidence type="ECO:0000313" key="3">
    <source>
        <dbReference type="Proteomes" id="UP000265520"/>
    </source>
</evidence>
<dbReference type="AlphaFoldDB" id="A0A392NYC5"/>
<proteinExistence type="predicted"/>
<protein>
    <submittedName>
        <fullName evidence="2">Uncharacterized protein</fullName>
    </submittedName>
</protein>
<sequence length="81" mass="8944">MDPSKGGTPSSHSRRNKEKNTAAFATSSRKLPKVYQREIRIPQTTPPTGNDANIEDSSVVGDANATENLIFHLTIKKLNFF</sequence>
<name>A0A392NYC5_9FABA</name>
<reference evidence="2 3" key="1">
    <citation type="journal article" date="2018" name="Front. Plant Sci.">
        <title>Red Clover (Trifolium pratense) and Zigzag Clover (T. medium) - A Picture of Genomic Similarities and Differences.</title>
        <authorList>
            <person name="Dluhosova J."/>
            <person name="Istvanek J."/>
            <person name="Nedelnik J."/>
            <person name="Repkova J."/>
        </authorList>
    </citation>
    <scope>NUCLEOTIDE SEQUENCE [LARGE SCALE GENOMIC DNA]</scope>
    <source>
        <strain evidence="3">cv. 10/8</strain>
        <tissue evidence="2">Leaf</tissue>
    </source>
</reference>
<evidence type="ECO:0000313" key="2">
    <source>
        <dbReference type="EMBL" id="MCI04803.1"/>
    </source>
</evidence>
<dbReference type="EMBL" id="LXQA010056551">
    <property type="protein sequence ID" value="MCI04803.1"/>
    <property type="molecule type" value="Genomic_DNA"/>
</dbReference>
<keyword evidence="3" id="KW-1185">Reference proteome</keyword>